<reference evidence="2" key="1">
    <citation type="submission" date="2020-05" db="EMBL/GenBank/DDBJ databases">
        <title>WGS assembly of Panicum virgatum.</title>
        <authorList>
            <person name="Lovell J.T."/>
            <person name="Jenkins J."/>
            <person name="Shu S."/>
            <person name="Juenger T.E."/>
            <person name="Schmutz J."/>
        </authorList>
    </citation>
    <scope>NUCLEOTIDE SEQUENCE</scope>
    <source>
        <strain evidence="2">AP13</strain>
    </source>
</reference>
<evidence type="ECO:0000313" key="3">
    <source>
        <dbReference type="Proteomes" id="UP000823388"/>
    </source>
</evidence>
<organism evidence="2 3">
    <name type="scientific">Panicum virgatum</name>
    <name type="common">Blackwell switchgrass</name>
    <dbReference type="NCBI Taxonomy" id="38727"/>
    <lineage>
        <taxon>Eukaryota</taxon>
        <taxon>Viridiplantae</taxon>
        <taxon>Streptophyta</taxon>
        <taxon>Embryophyta</taxon>
        <taxon>Tracheophyta</taxon>
        <taxon>Spermatophyta</taxon>
        <taxon>Magnoliopsida</taxon>
        <taxon>Liliopsida</taxon>
        <taxon>Poales</taxon>
        <taxon>Poaceae</taxon>
        <taxon>PACMAD clade</taxon>
        <taxon>Panicoideae</taxon>
        <taxon>Panicodae</taxon>
        <taxon>Paniceae</taxon>
        <taxon>Panicinae</taxon>
        <taxon>Panicum</taxon>
        <taxon>Panicum sect. Hiantes</taxon>
    </lineage>
</organism>
<protein>
    <recommendedName>
        <fullName evidence="4">Transmembrane protein</fullName>
    </recommendedName>
</protein>
<gene>
    <name evidence="2" type="ORF">PVAP13_9KG214285</name>
</gene>
<name>A0A8T0NIW9_PANVG</name>
<keyword evidence="1" id="KW-1133">Transmembrane helix</keyword>
<evidence type="ECO:0008006" key="4">
    <source>
        <dbReference type="Google" id="ProtNLM"/>
    </source>
</evidence>
<keyword evidence="1" id="KW-0812">Transmembrane</keyword>
<feature type="transmembrane region" description="Helical" evidence="1">
    <location>
        <begin position="39"/>
        <end position="62"/>
    </location>
</feature>
<sequence>MQQLASEVSSLRTFVLTFFFSGGCGHGGLFSGIQQVSLFVLHISFGICVGVGAGVVRSLCFIPCDGMGASSLPHLWELDSGRRVLCRRWQTVGCCWSLLDSLAGLH</sequence>
<dbReference type="AlphaFoldDB" id="A0A8T0NIW9"/>
<accession>A0A8T0NIW9</accession>
<keyword evidence="3" id="KW-1185">Reference proteome</keyword>
<evidence type="ECO:0000313" key="2">
    <source>
        <dbReference type="EMBL" id="KAG2548625.1"/>
    </source>
</evidence>
<dbReference type="Proteomes" id="UP000823388">
    <property type="component" value="Chromosome 9K"/>
</dbReference>
<proteinExistence type="predicted"/>
<feature type="transmembrane region" description="Helical" evidence="1">
    <location>
        <begin position="12"/>
        <end position="33"/>
    </location>
</feature>
<comment type="caution">
    <text evidence="2">The sequence shown here is derived from an EMBL/GenBank/DDBJ whole genome shotgun (WGS) entry which is preliminary data.</text>
</comment>
<keyword evidence="1" id="KW-0472">Membrane</keyword>
<evidence type="ECO:0000256" key="1">
    <source>
        <dbReference type="SAM" id="Phobius"/>
    </source>
</evidence>
<dbReference type="EMBL" id="CM029053">
    <property type="protein sequence ID" value="KAG2548625.1"/>
    <property type="molecule type" value="Genomic_DNA"/>
</dbReference>